<evidence type="ECO:0000256" key="12">
    <source>
        <dbReference type="SAM" id="Phobius"/>
    </source>
</evidence>
<keyword evidence="5 12" id="KW-1133">Transmembrane helix</keyword>
<keyword evidence="8" id="KW-0675">Receptor</keyword>
<dbReference type="AlphaFoldDB" id="A0AAV4PJP5"/>
<evidence type="ECO:0000256" key="3">
    <source>
        <dbReference type="ARBA" id="ARBA00022475"/>
    </source>
</evidence>
<evidence type="ECO:0000313" key="15">
    <source>
        <dbReference type="Proteomes" id="UP001054837"/>
    </source>
</evidence>
<evidence type="ECO:0000256" key="10">
    <source>
        <dbReference type="ARBA" id="ARBA00023286"/>
    </source>
</evidence>
<feature type="domain" description="Ionotropic glutamate receptor L-glutamate and glycine-binding" evidence="13">
    <location>
        <begin position="8"/>
        <end position="113"/>
    </location>
</feature>
<keyword evidence="15" id="KW-1185">Reference proteome</keyword>
<dbReference type="Proteomes" id="UP001054837">
    <property type="component" value="Unassembled WGS sequence"/>
</dbReference>
<protein>
    <recommendedName>
        <fullName evidence="13">Ionotropic glutamate receptor L-glutamate and glycine-binding domain-containing protein</fullName>
    </recommendedName>
</protein>
<comment type="subcellular location">
    <subcellularLocation>
        <location evidence="1">Cell membrane</location>
        <topology evidence="1">Multi-pass membrane protein</topology>
    </subcellularLocation>
</comment>
<dbReference type="Gene3D" id="3.40.190.10">
    <property type="entry name" value="Periplasmic binding protein-like II"/>
    <property type="match status" value="1"/>
</dbReference>
<keyword evidence="9" id="KW-0325">Glycoprotein</keyword>
<keyword evidence="10" id="KW-1071">Ligand-gated ion channel</keyword>
<evidence type="ECO:0000256" key="5">
    <source>
        <dbReference type="ARBA" id="ARBA00022989"/>
    </source>
</evidence>
<sequence>MEEDITNIKIVYSELPPFVEIINANDVSNPGGIMPAILMSIAQWMNLNITWIREPEDKYGTWENNTWTGMCGMLFREEVDIILNPLLPSAEYAEVADYTDPVIFEAFTFLSGKKKQDGGLFLYFSVLEPSVWASMGVSLIVISITSALLFQEIYYKRWNKWISNLGQYLWVYVTYILRQAPNEKWMLRPERSCLSFLLLTLITVWIIGVSFLVMTVFQSLLVSKLTIIKTQPVVDSMQDLVSKTKVKGLAPVEVEMHEVLKDSGIPLYEEAWRKLEKTLSTSDEVLSEVSFKEVEKGVTCIVHGHLILRSVLEEYFRENGRCDFHLSENYFFPFPLLMGLRKTLPRRFYRKFNNGLARLVASDITGKWFKPIFKGAKLCTSYSENMLKPLELKNIFGVLVIWGAGTSLSVCCFVFEIYRFRKHLKKPRAKNIGTRRDHFSWK</sequence>
<evidence type="ECO:0000256" key="7">
    <source>
        <dbReference type="ARBA" id="ARBA00023136"/>
    </source>
</evidence>
<evidence type="ECO:0000259" key="13">
    <source>
        <dbReference type="Pfam" id="PF10613"/>
    </source>
</evidence>
<dbReference type="GO" id="GO:0005886">
    <property type="term" value="C:plasma membrane"/>
    <property type="evidence" value="ECO:0007669"/>
    <property type="project" value="UniProtKB-SubCell"/>
</dbReference>
<feature type="transmembrane region" description="Helical" evidence="12">
    <location>
        <begin position="194"/>
        <end position="217"/>
    </location>
</feature>
<dbReference type="InterPro" id="IPR019594">
    <property type="entry name" value="Glu/Gly-bd"/>
</dbReference>
<keyword evidence="11" id="KW-0407">Ion channel</keyword>
<dbReference type="PANTHER" id="PTHR42643">
    <property type="entry name" value="IONOTROPIC RECEPTOR 20A-RELATED"/>
    <property type="match status" value="1"/>
</dbReference>
<keyword evidence="3" id="KW-1003">Cell membrane</keyword>
<evidence type="ECO:0000313" key="14">
    <source>
        <dbReference type="EMBL" id="GIX97787.1"/>
    </source>
</evidence>
<dbReference type="InterPro" id="IPR052192">
    <property type="entry name" value="Insect_Ionotropic_Sensory_Rcpt"/>
</dbReference>
<evidence type="ECO:0000256" key="11">
    <source>
        <dbReference type="ARBA" id="ARBA00023303"/>
    </source>
</evidence>
<dbReference type="PANTHER" id="PTHR42643:SF24">
    <property type="entry name" value="IONOTROPIC RECEPTOR 60A"/>
    <property type="match status" value="1"/>
</dbReference>
<keyword evidence="6" id="KW-0406">Ion transport</keyword>
<evidence type="ECO:0000256" key="4">
    <source>
        <dbReference type="ARBA" id="ARBA00022692"/>
    </source>
</evidence>
<accession>A0AAV4PJP5</accession>
<evidence type="ECO:0000256" key="8">
    <source>
        <dbReference type="ARBA" id="ARBA00023170"/>
    </source>
</evidence>
<keyword evidence="7 12" id="KW-0472">Membrane</keyword>
<name>A0AAV4PJP5_9ARAC</name>
<dbReference type="GO" id="GO:0015276">
    <property type="term" value="F:ligand-gated monoatomic ion channel activity"/>
    <property type="evidence" value="ECO:0007669"/>
    <property type="project" value="InterPro"/>
</dbReference>
<evidence type="ECO:0000256" key="9">
    <source>
        <dbReference type="ARBA" id="ARBA00023180"/>
    </source>
</evidence>
<reference evidence="14 15" key="1">
    <citation type="submission" date="2021-06" db="EMBL/GenBank/DDBJ databases">
        <title>Caerostris darwini draft genome.</title>
        <authorList>
            <person name="Kono N."/>
            <person name="Arakawa K."/>
        </authorList>
    </citation>
    <scope>NUCLEOTIDE SEQUENCE [LARGE SCALE GENOMIC DNA]</scope>
</reference>
<keyword evidence="2" id="KW-0813">Transport</keyword>
<organism evidence="14 15">
    <name type="scientific">Caerostris darwini</name>
    <dbReference type="NCBI Taxonomy" id="1538125"/>
    <lineage>
        <taxon>Eukaryota</taxon>
        <taxon>Metazoa</taxon>
        <taxon>Ecdysozoa</taxon>
        <taxon>Arthropoda</taxon>
        <taxon>Chelicerata</taxon>
        <taxon>Arachnida</taxon>
        <taxon>Araneae</taxon>
        <taxon>Araneomorphae</taxon>
        <taxon>Entelegynae</taxon>
        <taxon>Araneoidea</taxon>
        <taxon>Araneidae</taxon>
        <taxon>Caerostris</taxon>
    </lineage>
</organism>
<comment type="caution">
    <text evidence="14">The sequence shown here is derived from an EMBL/GenBank/DDBJ whole genome shotgun (WGS) entry which is preliminary data.</text>
</comment>
<evidence type="ECO:0000256" key="1">
    <source>
        <dbReference type="ARBA" id="ARBA00004651"/>
    </source>
</evidence>
<feature type="transmembrane region" description="Helical" evidence="12">
    <location>
        <begin position="131"/>
        <end position="150"/>
    </location>
</feature>
<evidence type="ECO:0000256" key="6">
    <source>
        <dbReference type="ARBA" id="ARBA00023065"/>
    </source>
</evidence>
<keyword evidence="4 12" id="KW-0812">Transmembrane</keyword>
<feature type="transmembrane region" description="Helical" evidence="12">
    <location>
        <begin position="395"/>
        <end position="418"/>
    </location>
</feature>
<proteinExistence type="predicted"/>
<dbReference type="Pfam" id="PF10613">
    <property type="entry name" value="Lig_chan-Glu_bd"/>
    <property type="match status" value="1"/>
</dbReference>
<evidence type="ECO:0000256" key="2">
    <source>
        <dbReference type="ARBA" id="ARBA00022448"/>
    </source>
</evidence>
<dbReference type="EMBL" id="BPLQ01003069">
    <property type="protein sequence ID" value="GIX97787.1"/>
    <property type="molecule type" value="Genomic_DNA"/>
</dbReference>
<dbReference type="SUPFAM" id="SSF53850">
    <property type="entry name" value="Periplasmic binding protein-like II"/>
    <property type="match status" value="1"/>
</dbReference>
<gene>
    <name evidence="14" type="primary">AVEN_148932_1</name>
    <name evidence="14" type="ORF">CDAR_582721</name>
</gene>